<keyword evidence="3" id="KW-0808">Transferase</keyword>
<evidence type="ECO:0000256" key="3">
    <source>
        <dbReference type="ARBA" id="ARBA00022679"/>
    </source>
</evidence>
<evidence type="ECO:0000259" key="7">
    <source>
        <dbReference type="Pfam" id="PF02384"/>
    </source>
</evidence>
<evidence type="ECO:0000313" key="8">
    <source>
        <dbReference type="EMBL" id="HGE99385.1"/>
    </source>
</evidence>
<dbReference type="PROSITE" id="PS00092">
    <property type="entry name" value="N6_MTASE"/>
    <property type="match status" value="1"/>
</dbReference>
<dbReference type="InterPro" id="IPR002052">
    <property type="entry name" value="DNA_methylase_N6_adenine_CS"/>
</dbReference>
<dbReference type="SUPFAM" id="SSF116734">
    <property type="entry name" value="DNA methylase specificity domain"/>
    <property type="match status" value="1"/>
</dbReference>
<dbReference type="Gene3D" id="3.40.50.150">
    <property type="entry name" value="Vaccinia Virus protein VP39"/>
    <property type="match status" value="1"/>
</dbReference>
<dbReference type="InterPro" id="IPR000055">
    <property type="entry name" value="Restrct_endonuc_typeI_TRD"/>
</dbReference>
<comment type="caution">
    <text evidence="8">The sequence shown here is derived from an EMBL/GenBank/DDBJ whole genome shotgun (WGS) entry which is preliminary data.</text>
</comment>
<keyword evidence="8" id="KW-0255">Endonuclease</keyword>
<evidence type="ECO:0000256" key="1">
    <source>
        <dbReference type="ARBA" id="ARBA00010923"/>
    </source>
</evidence>
<dbReference type="InterPro" id="IPR029063">
    <property type="entry name" value="SAM-dependent_MTases_sf"/>
</dbReference>
<dbReference type="Pfam" id="PF01420">
    <property type="entry name" value="Methylase_S"/>
    <property type="match status" value="1"/>
</dbReference>
<dbReference type="GO" id="GO:0032259">
    <property type="term" value="P:methylation"/>
    <property type="evidence" value="ECO:0007669"/>
    <property type="project" value="UniProtKB-KW"/>
</dbReference>
<dbReference type="Gene3D" id="3.90.220.20">
    <property type="entry name" value="DNA methylase specificity domains"/>
    <property type="match status" value="1"/>
</dbReference>
<dbReference type="InterPro" id="IPR003356">
    <property type="entry name" value="DNA_methylase_A-5"/>
</dbReference>
<dbReference type="EMBL" id="DTMQ01000032">
    <property type="protein sequence ID" value="HGE99385.1"/>
    <property type="molecule type" value="Genomic_DNA"/>
</dbReference>
<dbReference type="GO" id="GO:0009307">
    <property type="term" value="P:DNA restriction-modification system"/>
    <property type="evidence" value="ECO:0007669"/>
    <property type="project" value="UniProtKB-KW"/>
</dbReference>
<reference evidence="8" key="1">
    <citation type="journal article" date="2020" name="mSystems">
        <title>Genome- and Community-Level Interaction Insights into Carbon Utilization and Element Cycling Functions of Hydrothermarchaeota in Hydrothermal Sediment.</title>
        <authorList>
            <person name="Zhou Z."/>
            <person name="Liu Y."/>
            <person name="Xu W."/>
            <person name="Pan J."/>
            <person name="Luo Z.H."/>
            <person name="Li M."/>
        </authorList>
    </citation>
    <scope>NUCLEOTIDE SEQUENCE [LARGE SCALE GENOMIC DNA]</scope>
    <source>
        <strain evidence="8">SpSt-906</strain>
    </source>
</reference>
<keyword evidence="8" id="KW-0378">Hydrolase</keyword>
<dbReference type="GO" id="GO:0008170">
    <property type="term" value="F:N-methyltransferase activity"/>
    <property type="evidence" value="ECO:0007669"/>
    <property type="project" value="InterPro"/>
</dbReference>
<gene>
    <name evidence="8" type="ORF">ENX07_04870</name>
</gene>
<dbReference type="InterPro" id="IPR044946">
    <property type="entry name" value="Restrct_endonuc_typeI_TRD_sf"/>
</dbReference>
<dbReference type="PANTHER" id="PTHR33841:SF4">
    <property type="entry name" value="RESTRICTION MODIFICATION SYSTEM DNA SPECIFICITY DOMAIN"/>
    <property type="match status" value="1"/>
</dbReference>
<dbReference type="SUPFAM" id="SSF53335">
    <property type="entry name" value="S-adenosyl-L-methionine-dependent methyltransferases"/>
    <property type="match status" value="1"/>
</dbReference>
<evidence type="ECO:0000256" key="5">
    <source>
        <dbReference type="ARBA" id="ARBA00023125"/>
    </source>
</evidence>
<evidence type="ECO:0000256" key="4">
    <source>
        <dbReference type="ARBA" id="ARBA00022747"/>
    </source>
</evidence>
<accession>A0A7C3UPN9</accession>
<dbReference type="PANTHER" id="PTHR33841">
    <property type="entry name" value="DNA METHYLTRANSFERASE YEEA-RELATED"/>
    <property type="match status" value="1"/>
</dbReference>
<dbReference type="PRINTS" id="PR00507">
    <property type="entry name" value="N12N6MTFRASE"/>
</dbReference>
<evidence type="ECO:0000259" key="6">
    <source>
        <dbReference type="Pfam" id="PF01420"/>
    </source>
</evidence>
<feature type="domain" description="DNA methylase adenine-specific" evidence="7">
    <location>
        <begin position="19"/>
        <end position="236"/>
    </location>
</feature>
<keyword evidence="4" id="KW-0680">Restriction system</keyword>
<organism evidence="8">
    <name type="scientific">candidate division WOR-3 bacterium</name>
    <dbReference type="NCBI Taxonomy" id="2052148"/>
    <lineage>
        <taxon>Bacteria</taxon>
        <taxon>Bacteria division WOR-3</taxon>
    </lineage>
</organism>
<keyword evidence="5" id="KW-0238">DNA-binding</keyword>
<name>A0A7C3UPN9_UNCW3</name>
<dbReference type="InterPro" id="IPR050953">
    <property type="entry name" value="N4_N6_ade-DNA_methylase"/>
</dbReference>
<dbReference type="GO" id="GO:0009007">
    <property type="term" value="F:site-specific DNA-methyltransferase (adenine-specific) activity"/>
    <property type="evidence" value="ECO:0007669"/>
    <property type="project" value="UniProtKB-EC"/>
</dbReference>
<sequence length="476" mass="53723">MQTKIKTSSYMTTQEFNHFNRKEKIFGQFFTPVEVADFIVSVSSNYVTTGRLACDPACGDGVFLSALLKYGFKPVGVDIDPEIINGLPENIKKYIRIEDGLLFSENEKFDLVVGNPPFSSKYGRVKGEILKSFDLGRGFSSQAIEILFLEKFIKLCSNNGVIGIILPHGIFSDLRLSYVRKYIREHLSVIAIVSLPRHIFRSPGNKTSSKTCILIGSRSNVQKKKIMFAEVSSISELSMKDIKSKIWAPPNEFLYPEFYLYKDSRLNGFPKLKEYNIKIIQGSTKYANERKFSKTGIPFISAKTVTSLGIDFSKDEKFIKPGGIMDNKKAHTEIGDIVFVRVGVGCIGRAAVVTKESDKGICDDWIYIIRVKDKRLSPFYLTFWLQTKTMQKEIRRLARGVGTITIPISLVKELPIPIPDSAVLKKCERNYKEMISARENGNFGKAQKIMEETCSNLEFLLLKKENHESATADNNG</sequence>
<evidence type="ECO:0000256" key="2">
    <source>
        <dbReference type="ARBA" id="ARBA00022603"/>
    </source>
</evidence>
<dbReference type="GO" id="GO:0004519">
    <property type="term" value="F:endonuclease activity"/>
    <property type="evidence" value="ECO:0007669"/>
    <property type="project" value="UniProtKB-KW"/>
</dbReference>
<keyword evidence="8" id="KW-0540">Nuclease</keyword>
<feature type="domain" description="Type I restriction modification DNA specificity" evidence="6">
    <location>
        <begin position="279"/>
        <end position="420"/>
    </location>
</feature>
<comment type="similarity">
    <text evidence="1">Belongs to the type-I restriction system S methylase family.</text>
</comment>
<dbReference type="AlphaFoldDB" id="A0A7C3UPN9"/>
<protein>
    <submittedName>
        <fullName evidence="8">Restriction endonuclease subunit M/S</fullName>
    </submittedName>
</protein>
<dbReference type="CDD" id="cd02440">
    <property type="entry name" value="AdoMet_MTases"/>
    <property type="match status" value="1"/>
</dbReference>
<dbReference type="GO" id="GO:0003677">
    <property type="term" value="F:DNA binding"/>
    <property type="evidence" value="ECO:0007669"/>
    <property type="project" value="UniProtKB-KW"/>
</dbReference>
<proteinExistence type="inferred from homology"/>
<dbReference type="Pfam" id="PF02384">
    <property type="entry name" value="N6_Mtase"/>
    <property type="match status" value="1"/>
</dbReference>
<keyword evidence="2" id="KW-0489">Methyltransferase</keyword>